<dbReference type="InterPro" id="IPR015854">
    <property type="entry name" value="ABC_transpr_LolD-like"/>
</dbReference>
<dbReference type="Proteomes" id="UP000678513">
    <property type="component" value="Chromosome"/>
</dbReference>
<dbReference type="InterPro" id="IPR027417">
    <property type="entry name" value="P-loop_NTPase"/>
</dbReference>
<dbReference type="SMART" id="SM00382">
    <property type="entry name" value="AAA"/>
    <property type="match status" value="1"/>
</dbReference>
<dbReference type="PROSITE" id="PS50893">
    <property type="entry name" value="ABC_TRANSPORTER_2"/>
    <property type="match status" value="1"/>
</dbReference>
<name>A0ABX7Y448_9ACTN</name>
<reference evidence="5 6" key="1">
    <citation type="submission" date="2021-03" db="EMBL/GenBank/DDBJ databases">
        <title>Human Oral Microbial Genomes.</title>
        <authorList>
            <person name="Johnston C.D."/>
            <person name="Chen T."/>
            <person name="Dewhirst F.E."/>
        </authorList>
    </citation>
    <scope>NUCLEOTIDE SEQUENCE [LARGE SCALE GENOMIC DNA]</scope>
    <source>
        <strain evidence="5 6">DSMZ 100122</strain>
    </source>
</reference>
<dbReference type="EMBL" id="CP072384">
    <property type="protein sequence ID" value="QUC07974.1"/>
    <property type="molecule type" value="Genomic_DNA"/>
</dbReference>
<keyword evidence="3 5" id="KW-0067">ATP-binding</keyword>
<keyword evidence="6" id="KW-1185">Reference proteome</keyword>
<evidence type="ECO:0000313" key="5">
    <source>
        <dbReference type="EMBL" id="QUC07974.1"/>
    </source>
</evidence>
<keyword evidence="1" id="KW-0813">Transport</keyword>
<dbReference type="CDD" id="cd03255">
    <property type="entry name" value="ABC_MJ0796_LolCDE_FtsE"/>
    <property type="match status" value="1"/>
</dbReference>
<evidence type="ECO:0000313" key="6">
    <source>
        <dbReference type="Proteomes" id="UP000678513"/>
    </source>
</evidence>
<dbReference type="InterPro" id="IPR003593">
    <property type="entry name" value="AAA+_ATPase"/>
</dbReference>
<gene>
    <name evidence="5" type="ORF">J5A65_13840</name>
</gene>
<protein>
    <submittedName>
        <fullName evidence="5">ABC transporter ATP-binding protein</fullName>
    </submittedName>
</protein>
<sequence length="253" mass="27929">MAMNPIIETSKLSKTFSVGGTQQHVLVNLDLRIEAGDFTVIMGPSGSGKSTLLYTLSGMDRPSLGRIRFLGTDITGYSENRLARFRRSHCGFVFQQIHLLDSLSVFDNLMVLGLLVGRNRRAVAERARQLLTLVGLFEQDYRKFPSMLSGGEAQRVGIARALINSPAVCFADEPTGQLNHDNTDRVLNLLTGIHRDGQSIVLVTHDPHVAARGSRVLYLRDGGVVDELVLGRYQGDDHARSQHLNGFLTKMGW</sequence>
<dbReference type="RefSeq" id="WP_212323338.1">
    <property type="nucleotide sequence ID" value="NZ_AP024463.1"/>
</dbReference>
<evidence type="ECO:0000256" key="3">
    <source>
        <dbReference type="ARBA" id="ARBA00022840"/>
    </source>
</evidence>
<dbReference type="PANTHER" id="PTHR24220:SF86">
    <property type="entry name" value="ABC TRANSPORTER ABCH.1"/>
    <property type="match status" value="1"/>
</dbReference>
<keyword evidence="2" id="KW-0547">Nucleotide-binding</keyword>
<dbReference type="SUPFAM" id="SSF52540">
    <property type="entry name" value="P-loop containing nucleoside triphosphate hydrolases"/>
    <property type="match status" value="1"/>
</dbReference>
<dbReference type="Pfam" id="PF00005">
    <property type="entry name" value="ABC_tran"/>
    <property type="match status" value="1"/>
</dbReference>
<accession>A0ABX7Y448</accession>
<dbReference type="Gene3D" id="3.40.50.300">
    <property type="entry name" value="P-loop containing nucleotide triphosphate hydrolases"/>
    <property type="match status" value="1"/>
</dbReference>
<dbReference type="PROSITE" id="PS00211">
    <property type="entry name" value="ABC_TRANSPORTER_1"/>
    <property type="match status" value="1"/>
</dbReference>
<dbReference type="InterPro" id="IPR003439">
    <property type="entry name" value="ABC_transporter-like_ATP-bd"/>
</dbReference>
<dbReference type="InterPro" id="IPR017871">
    <property type="entry name" value="ABC_transporter-like_CS"/>
</dbReference>
<evidence type="ECO:0000259" key="4">
    <source>
        <dbReference type="PROSITE" id="PS50893"/>
    </source>
</evidence>
<feature type="domain" description="ABC transporter" evidence="4">
    <location>
        <begin position="7"/>
        <end position="246"/>
    </location>
</feature>
<dbReference type="InterPro" id="IPR017911">
    <property type="entry name" value="MacB-like_ATP-bd"/>
</dbReference>
<proteinExistence type="predicted"/>
<organism evidence="5 6">
    <name type="scientific">Arachnia rubra</name>
    <dbReference type="NCBI Taxonomy" id="1547448"/>
    <lineage>
        <taxon>Bacteria</taxon>
        <taxon>Bacillati</taxon>
        <taxon>Actinomycetota</taxon>
        <taxon>Actinomycetes</taxon>
        <taxon>Propionibacteriales</taxon>
        <taxon>Propionibacteriaceae</taxon>
        <taxon>Arachnia</taxon>
    </lineage>
</organism>
<dbReference type="PANTHER" id="PTHR24220">
    <property type="entry name" value="IMPORT ATP-BINDING PROTEIN"/>
    <property type="match status" value="1"/>
</dbReference>
<evidence type="ECO:0000256" key="1">
    <source>
        <dbReference type="ARBA" id="ARBA00022448"/>
    </source>
</evidence>
<dbReference type="GO" id="GO:0005524">
    <property type="term" value="F:ATP binding"/>
    <property type="evidence" value="ECO:0007669"/>
    <property type="project" value="UniProtKB-KW"/>
</dbReference>
<evidence type="ECO:0000256" key="2">
    <source>
        <dbReference type="ARBA" id="ARBA00022741"/>
    </source>
</evidence>